<keyword evidence="4" id="KW-0732">Signal</keyword>
<evidence type="ECO:0000313" key="10">
    <source>
        <dbReference type="EMBL" id="PTQ26796.1"/>
    </source>
</evidence>
<evidence type="ECO:0000256" key="8">
    <source>
        <dbReference type="ARBA" id="ARBA00023170"/>
    </source>
</evidence>
<keyword evidence="11" id="KW-1185">Reference proteome</keyword>
<evidence type="ECO:0000256" key="3">
    <source>
        <dbReference type="ARBA" id="ARBA00022692"/>
    </source>
</evidence>
<gene>
    <name evidence="10" type="ORF">MARPO_0362s0001</name>
</gene>
<keyword evidence="5" id="KW-0677">Repeat</keyword>
<dbReference type="InterPro" id="IPR001611">
    <property type="entry name" value="Leu-rich_rpt"/>
</dbReference>
<sequence>MSSTSQRHVARRNLPSRHLHVLRSLLTHLETLHLRNKFLTGPIPPNLGNLSVLRLLDVSYNSLTRSIMSTLSRLSLKIVRKLNVQNTELRGPIVEDFYDITLITLLNLNNLDFSRSKELDLRGMYMRNTTLTKGPIPSGLTNASSLEELDLSQNNLMEEFP</sequence>
<dbReference type="PANTHER" id="PTHR27000">
    <property type="entry name" value="LEUCINE-RICH REPEAT RECEPTOR-LIKE PROTEIN KINASE FAMILY PROTEIN-RELATED"/>
    <property type="match status" value="1"/>
</dbReference>
<name>A0A2R6VYX1_MARPO</name>
<dbReference type="OrthoDB" id="1740691at2759"/>
<keyword evidence="3" id="KW-0812">Transmembrane</keyword>
<evidence type="ECO:0000256" key="4">
    <source>
        <dbReference type="ARBA" id="ARBA00022729"/>
    </source>
</evidence>
<dbReference type="AlphaFoldDB" id="A0A2R6VYX1"/>
<evidence type="ECO:0000256" key="7">
    <source>
        <dbReference type="ARBA" id="ARBA00023136"/>
    </source>
</evidence>
<dbReference type="GO" id="GO:0016020">
    <property type="term" value="C:membrane"/>
    <property type="evidence" value="ECO:0007669"/>
    <property type="project" value="UniProtKB-SubCell"/>
</dbReference>
<accession>A0A2R6VYX1</accession>
<evidence type="ECO:0000256" key="6">
    <source>
        <dbReference type="ARBA" id="ARBA00022989"/>
    </source>
</evidence>
<protein>
    <recommendedName>
        <fullName evidence="12">Leucine-rich repeat-containing N-terminal plant-type domain-containing protein</fullName>
    </recommendedName>
</protein>
<dbReference type="Proteomes" id="UP000244005">
    <property type="component" value="Unassembled WGS sequence"/>
</dbReference>
<keyword evidence="8" id="KW-0675">Receptor</keyword>
<keyword evidence="2" id="KW-0433">Leucine-rich repeat</keyword>
<keyword evidence="6" id="KW-1133">Transmembrane helix</keyword>
<proteinExistence type="predicted"/>
<comment type="subcellular location">
    <subcellularLocation>
        <location evidence="1">Membrane</location>
        <topology evidence="1">Single-pass membrane protein</topology>
    </subcellularLocation>
</comment>
<reference evidence="11" key="1">
    <citation type="journal article" date="2017" name="Cell">
        <title>Insights into land plant evolution garnered from the Marchantia polymorpha genome.</title>
        <authorList>
            <person name="Bowman J.L."/>
            <person name="Kohchi T."/>
            <person name="Yamato K.T."/>
            <person name="Jenkins J."/>
            <person name="Shu S."/>
            <person name="Ishizaki K."/>
            <person name="Yamaoka S."/>
            <person name="Nishihama R."/>
            <person name="Nakamura Y."/>
            <person name="Berger F."/>
            <person name="Adam C."/>
            <person name="Aki S.S."/>
            <person name="Althoff F."/>
            <person name="Araki T."/>
            <person name="Arteaga-Vazquez M.A."/>
            <person name="Balasubrmanian S."/>
            <person name="Barry K."/>
            <person name="Bauer D."/>
            <person name="Boehm C.R."/>
            <person name="Briginshaw L."/>
            <person name="Caballero-Perez J."/>
            <person name="Catarino B."/>
            <person name="Chen F."/>
            <person name="Chiyoda S."/>
            <person name="Chovatia M."/>
            <person name="Davies K.M."/>
            <person name="Delmans M."/>
            <person name="Demura T."/>
            <person name="Dierschke T."/>
            <person name="Dolan L."/>
            <person name="Dorantes-Acosta A.E."/>
            <person name="Eklund D.M."/>
            <person name="Florent S.N."/>
            <person name="Flores-Sandoval E."/>
            <person name="Fujiyama A."/>
            <person name="Fukuzawa H."/>
            <person name="Galik B."/>
            <person name="Grimanelli D."/>
            <person name="Grimwood J."/>
            <person name="Grossniklaus U."/>
            <person name="Hamada T."/>
            <person name="Haseloff J."/>
            <person name="Hetherington A.J."/>
            <person name="Higo A."/>
            <person name="Hirakawa Y."/>
            <person name="Hundley H.N."/>
            <person name="Ikeda Y."/>
            <person name="Inoue K."/>
            <person name="Inoue S.I."/>
            <person name="Ishida S."/>
            <person name="Jia Q."/>
            <person name="Kakita M."/>
            <person name="Kanazawa T."/>
            <person name="Kawai Y."/>
            <person name="Kawashima T."/>
            <person name="Kennedy M."/>
            <person name="Kinose K."/>
            <person name="Kinoshita T."/>
            <person name="Kohara Y."/>
            <person name="Koide E."/>
            <person name="Komatsu K."/>
            <person name="Kopischke S."/>
            <person name="Kubo M."/>
            <person name="Kyozuka J."/>
            <person name="Lagercrantz U."/>
            <person name="Lin S.S."/>
            <person name="Lindquist E."/>
            <person name="Lipzen A.M."/>
            <person name="Lu C.W."/>
            <person name="De Luna E."/>
            <person name="Martienssen R.A."/>
            <person name="Minamino N."/>
            <person name="Mizutani M."/>
            <person name="Mizutani M."/>
            <person name="Mochizuki N."/>
            <person name="Monte I."/>
            <person name="Mosher R."/>
            <person name="Nagasaki H."/>
            <person name="Nakagami H."/>
            <person name="Naramoto S."/>
            <person name="Nishitani K."/>
            <person name="Ohtani M."/>
            <person name="Okamoto T."/>
            <person name="Okumura M."/>
            <person name="Phillips J."/>
            <person name="Pollak B."/>
            <person name="Reinders A."/>
            <person name="Rovekamp M."/>
            <person name="Sano R."/>
            <person name="Sawa S."/>
            <person name="Schmid M.W."/>
            <person name="Shirakawa M."/>
            <person name="Solano R."/>
            <person name="Spunde A."/>
            <person name="Suetsugu N."/>
            <person name="Sugano S."/>
            <person name="Sugiyama A."/>
            <person name="Sun R."/>
            <person name="Suzuki Y."/>
            <person name="Takenaka M."/>
            <person name="Takezawa D."/>
            <person name="Tomogane H."/>
            <person name="Tsuzuki M."/>
            <person name="Ueda T."/>
            <person name="Umeda M."/>
            <person name="Ward J.M."/>
            <person name="Watanabe Y."/>
            <person name="Yazaki K."/>
            <person name="Yokoyama R."/>
            <person name="Yoshitake Y."/>
            <person name="Yotsui I."/>
            <person name="Zachgo S."/>
            <person name="Schmutz J."/>
        </authorList>
    </citation>
    <scope>NUCLEOTIDE SEQUENCE [LARGE SCALE GENOMIC DNA]</scope>
    <source>
        <strain evidence="11">Tak-1</strain>
    </source>
</reference>
<keyword evidence="7" id="KW-0472">Membrane</keyword>
<evidence type="ECO:0000256" key="2">
    <source>
        <dbReference type="ARBA" id="ARBA00022614"/>
    </source>
</evidence>
<dbReference type="InterPro" id="IPR032675">
    <property type="entry name" value="LRR_dom_sf"/>
</dbReference>
<evidence type="ECO:0000256" key="5">
    <source>
        <dbReference type="ARBA" id="ARBA00022737"/>
    </source>
</evidence>
<dbReference type="SUPFAM" id="SSF52058">
    <property type="entry name" value="L domain-like"/>
    <property type="match status" value="1"/>
</dbReference>
<feature type="non-terminal residue" evidence="10">
    <location>
        <position position="161"/>
    </location>
</feature>
<keyword evidence="9" id="KW-0325">Glycoprotein</keyword>
<evidence type="ECO:0000256" key="1">
    <source>
        <dbReference type="ARBA" id="ARBA00004167"/>
    </source>
</evidence>
<dbReference type="EMBL" id="KZ773023">
    <property type="protein sequence ID" value="PTQ26796.1"/>
    <property type="molecule type" value="Genomic_DNA"/>
</dbReference>
<dbReference type="Pfam" id="PF00560">
    <property type="entry name" value="LRR_1"/>
    <property type="match status" value="3"/>
</dbReference>
<dbReference type="PANTHER" id="PTHR27000:SF642">
    <property type="entry name" value="INACTIVE LEUCINE-RICH REPEAT RECEPTOR KINASE XIAO-RELATED"/>
    <property type="match status" value="1"/>
</dbReference>
<evidence type="ECO:0000256" key="9">
    <source>
        <dbReference type="ARBA" id="ARBA00023180"/>
    </source>
</evidence>
<evidence type="ECO:0008006" key="12">
    <source>
        <dbReference type="Google" id="ProtNLM"/>
    </source>
</evidence>
<organism evidence="10 11">
    <name type="scientific">Marchantia polymorpha</name>
    <name type="common">Common liverwort</name>
    <name type="synonym">Marchantia aquatica</name>
    <dbReference type="NCBI Taxonomy" id="3197"/>
    <lineage>
        <taxon>Eukaryota</taxon>
        <taxon>Viridiplantae</taxon>
        <taxon>Streptophyta</taxon>
        <taxon>Embryophyta</taxon>
        <taxon>Marchantiophyta</taxon>
        <taxon>Marchantiopsida</taxon>
        <taxon>Marchantiidae</taxon>
        <taxon>Marchantiales</taxon>
        <taxon>Marchantiaceae</taxon>
        <taxon>Marchantia</taxon>
    </lineage>
</organism>
<dbReference type="Gene3D" id="3.80.10.10">
    <property type="entry name" value="Ribonuclease Inhibitor"/>
    <property type="match status" value="2"/>
</dbReference>
<evidence type="ECO:0000313" key="11">
    <source>
        <dbReference type="Proteomes" id="UP000244005"/>
    </source>
</evidence>